<proteinExistence type="predicted"/>
<dbReference type="EMBL" id="CADEAL010001293">
    <property type="protein sequence ID" value="CAB1430983.1"/>
    <property type="molecule type" value="Genomic_DNA"/>
</dbReference>
<name>A0A9N7YMG8_PLEPL</name>
<organism evidence="1 2">
    <name type="scientific">Pleuronectes platessa</name>
    <name type="common">European plaice</name>
    <dbReference type="NCBI Taxonomy" id="8262"/>
    <lineage>
        <taxon>Eukaryota</taxon>
        <taxon>Metazoa</taxon>
        <taxon>Chordata</taxon>
        <taxon>Craniata</taxon>
        <taxon>Vertebrata</taxon>
        <taxon>Euteleostomi</taxon>
        <taxon>Actinopterygii</taxon>
        <taxon>Neopterygii</taxon>
        <taxon>Teleostei</taxon>
        <taxon>Neoteleostei</taxon>
        <taxon>Acanthomorphata</taxon>
        <taxon>Carangaria</taxon>
        <taxon>Pleuronectiformes</taxon>
        <taxon>Pleuronectoidei</taxon>
        <taxon>Pleuronectidae</taxon>
        <taxon>Pleuronectes</taxon>
    </lineage>
</organism>
<keyword evidence="2" id="KW-1185">Reference proteome</keyword>
<evidence type="ECO:0000313" key="2">
    <source>
        <dbReference type="Proteomes" id="UP001153269"/>
    </source>
</evidence>
<gene>
    <name evidence="1" type="ORF">PLEPLA_LOCUS18979</name>
</gene>
<accession>A0A9N7YMG8</accession>
<comment type="caution">
    <text evidence="1">The sequence shown here is derived from an EMBL/GenBank/DDBJ whole genome shotgun (WGS) entry which is preliminary data.</text>
</comment>
<dbReference type="Proteomes" id="UP001153269">
    <property type="component" value="Unassembled WGS sequence"/>
</dbReference>
<protein>
    <submittedName>
        <fullName evidence="1">Uncharacterized protein</fullName>
    </submittedName>
</protein>
<reference evidence="1" key="1">
    <citation type="submission" date="2020-03" db="EMBL/GenBank/DDBJ databases">
        <authorList>
            <person name="Weist P."/>
        </authorList>
    </citation>
    <scope>NUCLEOTIDE SEQUENCE</scope>
</reference>
<sequence length="183" mass="20743">MSSTTDSFSLPPAEVAQQSTSICTRGLISTNESSWRITPLFKDGRELPHRQSLTQRDSDTVEKMEPVTSHLVVLESPMVARDWLQNPSCVHMGEAGSRDSFIIIGPVSLCSSKSSPDTEFELVRKRYKATTDLHSGFIQQGTACLIMRERRWTCSRNLDYGQKRSLVRLWFDSTEKQQKTNLD</sequence>
<dbReference type="AlphaFoldDB" id="A0A9N7YMG8"/>
<evidence type="ECO:0000313" key="1">
    <source>
        <dbReference type="EMBL" id="CAB1430983.1"/>
    </source>
</evidence>